<feature type="region of interest" description="Disordered" evidence="4">
    <location>
        <begin position="1"/>
        <end position="113"/>
    </location>
</feature>
<dbReference type="EMBL" id="ML977512">
    <property type="protein sequence ID" value="KAF2126981.1"/>
    <property type="molecule type" value="Genomic_DNA"/>
</dbReference>
<dbReference type="Proteomes" id="UP000799771">
    <property type="component" value="Unassembled WGS sequence"/>
</dbReference>
<organism evidence="6 7">
    <name type="scientific">Dothidotthia symphoricarpi CBS 119687</name>
    <dbReference type="NCBI Taxonomy" id="1392245"/>
    <lineage>
        <taxon>Eukaryota</taxon>
        <taxon>Fungi</taxon>
        <taxon>Dikarya</taxon>
        <taxon>Ascomycota</taxon>
        <taxon>Pezizomycotina</taxon>
        <taxon>Dothideomycetes</taxon>
        <taxon>Pleosporomycetidae</taxon>
        <taxon>Pleosporales</taxon>
        <taxon>Dothidotthiaceae</taxon>
        <taxon>Dothidotthia</taxon>
    </lineage>
</organism>
<evidence type="ECO:0000313" key="7">
    <source>
        <dbReference type="Proteomes" id="UP000799771"/>
    </source>
</evidence>
<feature type="compositionally biased region" description="Low complexity" evidence="4">
    <location>
        <begin position="71"/>
        <end position="86"/>
    </location>
</feature>
<reference evidence="6" key="1">
    <citation type="journal article" date="2020" name="Stud. Mycol.">
        <title>101 Dothideomycetes genomes: a test case for predicting lifestyles and emergence of pathogens.</title>
        <authorList>
            <person name="Haridas S."/>
            <person name="Albert R."/>
            <person name="Binder M."/>
            <person name="Bloem J."/>
            <person name="Labutti K."/>
            <person name="Salamov A."/>
            <person name="Andreopoulos B."/>
            <person name="Baker S."/>
            <person name="Barry K."/>
            <person name="Bills G."/>
            <person name="Bluhm B."/>
            <person name="Cannon C."/>
            <person name="Castanera R."/>
            <person name="Culley D."/>
            <person name="Daum C."/>
            <person name="Ezra D."/>
            <person name="Gonzalez J."/>
            <person name="Henrissat B."/>
            <person name="Kuo A."/>
            <person name="Liang C."/>
            <person name="Lipzen A."/>
            <person name="Lutzoni F."/>
            <person name="Magnuson J."/>
            <person name="Mondo S."/>
            <person name="Nolan M."/>
            <person name="Ohm R."/>
            <person name="Pangilinan J."/>
            <person name="Park H.-J."/>
            <person name="Ramirez L."/>
            <person name="Alfaro M."/>
            <person name="Sun H."/>
            <person name="Tritt A."/>
            <person name="Yoshinaga Y."/>
            <person name="Zwiers L.-H."/>
            <person name="Turgeon B."/>
            <person name="Goodwin S."/>
            <person name="Spatafora J."/>
            <person name="Crous P."/>
            <person name="Grigoriev I."/>
        </authorList>
    </citation>
    <scope>NUCLEOTIDE SEQUENCE</scope>
    <source>
        <strain evidence="6">CBS 119687</strain>
    </source>
</reference>
<dbReference type="InterPro" id="IPR037353">
    <property type="entry name" value="ASH2"/>
</dbReference>
<comment type="subcellular location">
    <subcellularLocation>
        <location evidence="1">Nucleus</location>
    </subcellularLocation>
</comment>
<dbReference type="GO" id="GO:0000976">
    <property type="term" value="F:transcription cis-regulatory region binding"/>
    <property type="evidence" value="ECO:0007669"/>
    <property type="project" value="TreeGrafter"/>
</dbReference>
<keyword evidence="7" id="KW-1185">Reference proteome</keyword>
<evidence type="ECO:0000259" key="5">
    <source>
        <dbReference type="SMART" id="SM00449"/>
    </source>
</evidence>
<dbReference type="SUPFAM" id="SSF49899">
    <property type="entry name" value="Concanavalin A-like lectins/glucanases"/>
    <property type="match status" value="1"/>
</dbReference>
<dbReference type="PANTHER" id="PTHR10598">
    <property type="entry name" value="SET1/ASH2 HISTONE METHYLTRANSFERASE COMPLEX SUBUNIT ASH2"/>
    <property type="match status" value="1"/>
</dbReference>
<dbReference type="InterPro" id="IPR043136">
    <property type="entry name" value="B30.2/SPRY_sf"/>
</dbReference>
<dbReference type="AlphaFoldDB" id="A0A6A6A8L0"/>
<accession>A0A6A6A8L0</accession>
<dbReference type="Gene3D" id="2.60.120.920">
    <property type="match status" value="1"/>
</dbReference>
<evidence type="ECO:0000256" key="4">
    <source>
        <dbReference type="SAM" id="MobiDB-lite"/>
    </source>
</evidence>
<name>A0A6A6A8L0_9PLEO</name>
<proteinExistence type="inferred from homology"/>
<dbReference type="InterPro" id="IPR003877">
    <property type="entry name" value="SPRY_dom"/>
</dbReference>
<dbReference type="PANTHER" id="PTHR10598:SF0">
    <property type="entry name" value="SET1_ASH2 HISTONE METHYLTRANSFERASE COMPLEX SUBUNIT ASH2"/>
    <property type="match status" value="1"/>
</dbReference>
<protein>
    <submittedName>
        <fullName evidence="6">Ash2-trithorax family protein</fullName>
    </submittedName>
</protein>
<dbReference type="OrthoDB" id="10266026at2759"/>
<feature type="compositionally biased region" description="Basic and acidic residues" evidence="4">
    <location>
        <begin position="51"/>
        <end position="70"/>
    </location>
</feature>
<evidence type="ECO:0000256" key="1">
    <source>
        <dbReference type="ARBA" id="ARBA00004123"/>
    </source>
</evidence>
<dbReference type="RefSeq" id="XP_033521373.1">
    <property type="nucleotide sequence ID" value="XM_033664109.1"/>
</dbReference>
<comment type="similarity">
    <text evidence="3">Belongs to the cclA family.</text>
</comment>
<feature type="compositionally biased region" description="Low complexity" evidence="4">
    <location>
        <begin position="36"/>
        <end position="45"/>
    </location>
</feature>
<dbReference type="GeneID" id="54404541"/>
<evidence type="ECO:0000313" key="6">
    <source>
        <dbReference type="EMBL" id="KAF2126981.1"/>
    </source>
</evidence>
<sequence length="593" mass="65808">MADHSRSSTPSLALPMRRPLDEDHAPTVSSPLNPNPTAGADAAARARPRPPPREQREQREKKETLKKREASASTRASTPSAAAAASKAKKPPRPAADSPMRYSIPEPKASDYDAPRDGLLLPHEPAALYAPDGRAELRKPHDHAWNKRGYKYTHCVADPLFRHKQYYRQSDSRPYAPRMSHEDSDKWFHFDDSATIVTQEKGWRMGRGNVVAREGRLYYEVKILRGIPRDPDTTTAADAKPGPHVRMGWARREAPLDGPVGFDGYSYAVTDARFEAQHRSRASKIFTPLPKGAKSKHMKARPPHGKPVPVDYLTDQHMQEGDVIGLEIQLPSLALHRKVVEGIYNPAVDLGDGFDTVSNADPFDKPVDIIRDRIPVPYKGSFYFEQLDYQVTKMVEAYHDRGPVPKIHPSPNHEDVSVRSLPHSHIKVYKNGQEVGIAFENLLAFLPPASVPSVEAVKAGARTGFDDGMVGYLPAISLFNGGVAQVNFGPDFWCPPADLTTQHGPDTLMDGSDAVEDHVPQGRRLRAIGDRYKEQIAEDVVWDIIDEVDFFTQDGGWEYKGEAPQDVAGKSTPRARGFANPDDNLGVEVGKRY</sequence>
<feature type="domain" description="SPRY" evidence="5">
    <location>
        <begin position="214"/>
        <end position="492"/>
    </location>
</feature>
<dbReference type="InterPro" id="IPR013320">
    <property type="entry name" value="ConA-like_dom_sf"/>
</dbReference>
<dbReference type="GO" id="GO:0048188">
    <property type="term" value="C:Set1C/COMPASS complex"/>
    <property type="evidence" value="ECO:0007669"/>
    <property type="project" value="InterPro"/>
</dbReference>
<dbReference type="CDD" id="cd12872">
    <property type="entry name" value="SPRY_Ash2"/>
    <property type="match status" value="1"/>
</dbReference>
<dbReference type="SMART" id="SM00449">
    <property type="entry name" value="SPRY"/>
    <property type="match status" value="1"/>
</dbReference>
<evidence type="ECO:0000256" key="3">
    <source>
        <dbReference type="ARBA" id="ARBA00038149"/>
    </source>
</evidence>
<feature type="region of interest" description="Disordered" evidence="4">
    <location>
        <begin position="562"/>
        <end position="593"/>
    </location>
</feature>
<keyword evidence="2" id="KW-0539">Nucleus</keyword>
<evidence type="ECO:0000256" key="2">
    <source>
        <dbReference type="ARBA" id="ARBA00023242"/>
    </source>
</evidence>
<gene>
    <name evidence="6" type="ORF">P153DRAFT_296758</name>
</gene>